<feature type="region of interest" description="Disordered" evidence="1">
    <location>
        <begin position="636"/>
        <end position="658"/>
    </location>
</feature>
<feature type="compositionally biased region" description="Low complexity" evidence="1">
    <location>
        <begin position="565"/>
        <end position="578"/>
    </location>
</feature>
<keyword evidence="2" id="KW-0812">Transmembrane</keyword>
<name>A0A6V2WMT9_HETAK</name>
<feature type="compositionally biased region" description="Polar residues" evidence="1">
    <location>
        <begin position="713"/>
        <end position="728"/>
    </location>
</feature>
<dbReference type="PANTHER" id="PTHR47823:SF9">
    <property type="entry name" value="CHROMOSOME UNDETERMINED SCAFFOLD_10, WHOLE GENOME SHOTGUN SEQUENCE"/>
    <property type="match status" value="1"/>
</dbReference>
<dbReference type="SUPFAM" id="SSF51206">
    <property type="entry name" value="cAMP-binding domain-like"/>
    <property type="match status" value="1"/>
</dbReference>
<sequence>MTTVGYGDITPQNDMERGYVTVAMFVGATAFGYIIGTVSNLMAQMKRARQFAPELIAMTSEYLSEQKVEYNLTKSIKKHLQYVFEIQSAFNENAILRRLPRDLRRQTLLWSRKDIIGEIHFFDGRSTAFVTHIARYMEPLFTPSTGFAYSQEEGSGGVYFLTEGIIEVVERRGGGPDGPPLTEHLHLVVEKGEVFGYERFLRKELFPHGARAFVDCCMFLLSTEEIIYMNERHKSLSKKLKKALQDYMDAQRKKRITENFAKSPSVKVLEEKDGGAVRHKLQAALHRYKLEKDVLSKLELSSTKSTKPIDERFGEITMISSFKGSSTLLQSRTEQEEPLINIKKKTPVTNKGKFINALKGQKNKMGGSRTHRRKSKKKTAIDRLDEDSISSFAECSLYQVSNDESPHEVQITARGTRARRGGAMHHTPSSSGLGDSSHAGTMTGTLGRQNSGLMRVGASLSPKLSQGLSPGLSPRNMMAAPPTNASPLAEVNDMDCSTVMRKKMLLAAAAFSRDNRLSPRPELLPRPSSPVPGALHPRLTDAQGTEPWPQQPPTARRSQPNTGWASQPAAAQGAPPSARRSHHRSVEEAAPTHATAPGLGIGEGPTTARSSFRGDRLALRRASIGSGSVTSEFAHVGSARGGAPGHEATISPASRRTHHRQLEAVAARYVAPPGLGASQLAVRATPLPGDRLAQALERGSAGALPWGAAGRGPSTSSPLHNHQPSRHLSVSSITSLPVLSPGQKVENDIFFPASSRVGSGRVGSTHHQPESQALNPLKPYRRGSTRISIREEVKEEPDNAQ</sequence>
<keyword evidence="2" id="KW-1133">Transmembrane helix</keyword>
<feature type="region of interest" description="Disordered" evidence="1">
    <location>
        <begin position="703"/>
        <end position="728"/>
    </location>
</feature>
<accession>A0A6V2WMT9</accession>
<dbReference type="Gene3D" id="1.10.287.70">
    <property type="match status" value="1"/>
</dbReference>
<evidence type="ECO:0000256" key="1">
    <source>
        <dbReference type="SAM" id="MobiDB-lite"/>
    </source>
</evidence>
<dbReference type="InterPro" id="IPR013099">
    <property type="entry name" value="K_chnl_dom"/>
</dbReference>
<dbReference type="AlphaFoldDB" id="A0A6V2WMT9"/>
<dbReference type="Pfam" id="PF07885">
    <property type="entry name" value="Ion_trans_2"/>
    <property type="match status" value="1"/>
</dbReference>
<keyword evidence="2" id="KW-0472">Membrane</keyword>
<dbReference type="InterPro" id="IPR018490">
    <property type="entry name" value="cNMP-bd_dom_sf"/>
</dbReference>
<feature type="region of interest" description="Disordered" evidence="1">
    <location>
        <begin position="416"/>
        <end position="437"/>
    </location>
</feature>
<protein>
    <recommendedName>
        <fullName evidence="3">Cyclic nucleotide-binding domain-containing protein</fullName>
    </recommendedName>
</protein>
<feature type="compositionally biased region" description="Basic and acidic residues" evidence="1">
    <location>
        <begin position="788"/>
        <end position="801"/>
    </location>
</feature>
<dbReference type="SUPFAM" id="SSF81324">
    <property type="entry name" value="Voltage-gated potassium channels"/>
    <property type="match status" value="1"/>
</dbReference>
<gene>
    <name evidence="4" type="ORF">HAKA00212_LOCUS27217</name>
</gene>
<dbReference type="InterPro" id="IPR000595">
    <property type="entry name" value="cNMP-bd_dom"/>
</dbReference>
<evidence type="ECO:0000256" key="2">
    <source>
        <dbReference type="SAM" id="Phobius"/>
    </source>
</evidence>
<dbReference type="PANTHER" id="PTHR47823">
    <property type="entry name" value="ION_TRANS DOMAIN-CONTAINING PROTEIN"/>
    <property type="match status" value="1"/>
</dbReference>
<dbReference type="Gene3D" id="2.60.120.10">
    <property type="entry name" value="Jelly Rolls"/>
    <property type="match status" value="1"/>
</dbReference>
<organism evidence="4">
    <name type="scientific">Heterosigma akashiwo</name>
    <name type="common">Chromophytic alga</name>
    <name type="synonym">Heterosigma carterae</name>
    <dbReference type="NCBI Taxonomy" id="2829"/>
    <lineage>
        <taxon>Eukaryota</taxon>
        <taxon>Sar</taxon>
        <taxon>Stramenopiles</taxon>
        <taxon>Ochrophyta</taxon>
        <taxon>Raphidophyceae</taxon>
        <taxon>Chattonellales</taxon>
        <taxon>Chattonellaceae</taxon>
        <taxon>Heterosigma</taxon>
    </lineage>
</organism>
<feature type="region of interest" description="Disordered" evidence="1">
    <location>
        <begin position="361"/>
        <end position="383"/>
    </location>
</feature>
<evidence type="ECO:0000259" key="3">
    <source>
        <dbReference type="PROSITE" id="PS50042"/>
    </source>
</evidence>
<feature type="domain" description="Cyclic nucleotide-binding" evidence="3">
    <location>
        <begin position="121"/>
        <end position="196"/>
    </location>
</feature>
<reference evidence="4" key="1">
    <citation type="submission" date="2021-01" db="EMBL/GenBank/DDBJ databases">
        <authorList>
            <person name="Corre E."/>
            <person name="Pelletier E."/>
            <person name="Niang G."/>
            <person name="Scheremetjew M."/>
            <person name="Finn R."/>
            <person name="Kale V."/>
            <person name="Holt S."/>
            <person name="Cochrane G."/>
            <person name="Meng A."/>
            <person name="Brown T."/>
            <person name="Cohen L."/>
        </authorList>
    </citation>
    <scope>NUCLEOTIDE SEQUENCE</scope>
    <source>
        <strain evidence="4">CCMP3107</strain>
    </source>
</reference>
<dbReference type="EMBL" id="HBIU01063304">
    <property type="protein sequence ID" value="CAE0656407.1"/>
    <property type="molecule type" value="Transcribed_RNA"/>
</dbReference>
<feature type="compositionally biased region" description="Polar residues" evidence="1">
    <location>
        <begin position="427"/>
        <end position="437"/>
    </location>
</feature>
<proteinExistence type="predicted"/>
<dbReference type="PROSITE" id="PS50042">
    <property type="entry name" value="CNMP_BINDING_3"/>
    <property type="match status" value="1"/>
</dbReference>
<feature type="region of interest" description="Disordered" evidence="1">
    <location>
        <begin position="517"/>
        <end position="612"/>
    </location>
</feature>
<dbReference type="InterPro" id="IPR014710">
    <property type="entry name" value="RmlC-like_jellyroll"/>
</dbReference>
<feature type="region of interest" description="Disordered" evidence="1">
    <location>
        <begin position="757"/>
        <end position="801"/>
    </location>
</feature>
<feature type="transmembrane region" description="Helical" evidence="2">
    <location>
        <begin position="20"/>
        <end position="43"/>
    </location>
</feature>
<evidence type="ECO:0000313" key="4">
    <source>
        <dbReference type="EMBL" id="CAE0656407.1"/>
    </source>
</evidence>
<dbReference type="Gene3D" id="1.10.287.630">
    <property type="entry name" value="Helix hairpin bin"/>
    <property type="match status" value="1"/>
</dbReference>
<feature type="compositionally biased region" description="Basic residues" evidence="1">
    <location>
        <begin position="369"/>
        <end position="378"/>
    </location>
</feature>